<dbReference type="EMBL" id="FNPI01000008">
    <property type="protein sequence ID" value="SDZ26614.1"/>
    <property type="molecule type" value="Genomic_DNA"/>
</dbReference>
<name>A0A1H3RLI4_9BACI</name>
<evidence type="ECO:0000313" key="1">
    <source>
        <dbReference type="EMBL" id="SDZ26614.1"/>
    </source>
</evidence>
<proteinExistence type="predicted"/>
<organism evidence="1 2">
    <name type="scientific">Evansella caseinilytica</name>
    <dbReference type="NCBI Taxonomy" id="1503961"/>
    <lineage>
        <taxon>Bacteria</taxon>
        <taxon>Bacillati</taxon>
        <taxon>Bacillota</taxon>
        <taxon>Bacilli</taxon>
        <taxon>Bacillales</taxon>
        <taxon>Bacillaceae</taxon>
        <taxon>Evansella</taxon>
    </lineage>
</organism>
<accession>A0A1H3RLI4</accession>
<evidence type="ECO:0000313" key="2">
    <source>
        <dbReference type="Proteomes" id="UP000198935"/>
    </source>
</evidence>
<reference evidence="2" key="1">
    <citation type="submission" date="2016-10" db="EMBL/GenBank/DDBJ databases">
        <authorList>
            <person name="Varghese N."/>
            <person name="Submissions S."/>
        </authorList>
    </citation>
    <scope>NUCLEOTIDE SEQUENCE [LARGE SCALE GENOMIC DNA]</scope>
    <source>
        <strain evidence="2">SP</strain>
    </source>
</reference>
<dbReference type="Proteomes" id="UP000198935">
    <property type="component" value="Unassembled WGS sequence"/>
</dbReference>
<protein>
    <submittedName>
        <fullName evidence="1">Uncharacterized protein</fullName>
    </submittedName>
</protein>
<keyword evidence="2" id="KW-1185">Reference proteome</keyword>
<dbReference type="AlphaFoldDB" id="A0A1H3RLI4"/>
<sequence>MDEAVSGLYYGIRLQWNRLFKGGRYTPISSREAAMLYDGFWIAYHHDFVQCFSHCDLVIL</sequence>
<gene>
    <name evidence="1" type="ORF">SAMN05421736_108175</name>
</gene>